<comment type="caution">
    <text evidence="1">The sequence shown here is derived from an EMBL/GenBank/DDBJ whole genome shotgun (WGS) entry which is preliminary data.</text>
</comment>
<organism evidence="1 2">
    <name type="scientific">Zostera marina</name>
    <name type="common">Eelgrass</name>
    <dbReference type="NCBI Taxonomy" id="29655"/>
    <lineage>
        <taxon>Eukaryota</taxon>
        <taxon>Viridiplantae</taxon>
        <taxon>Streptophyta</taxon>
        <taxon>Embryophyta</taxon>
        <taxon>Tracheophyta</taxon>
        <taxon>Spermatophyta</taxon>
        <taxon>Magnoliopsida</taxon>
        <taxon>Liliopsida</taxon>
        <taxon>Zosteraceae</taxon>
        <taxon>Zostera</taxon>
    </lineage>
</organism>
<feature type="non-terminal residue" evidence="1">
    <location>
        <position position="1"/>
    </location>
</feature>
<dbReference type="EMBL" id="LFYR01000915">
    <property type="protein sequence ID" value="KMZ67409.1"/>
    <property type="molecule type" value="Genomic_DNA"/>
</dbReference>
<dbReference type="GO" id="GO:0030833">
    <property type="term" value="P:regulation of actin filament polymerization"/>
    <property type="evidence" value="ECO:0007669"/>
    <property type="project" value="InterPro"/>
</dbReference>
<keyword evidence="2" id="KW-1185">Reference proteome</keyword>
<reference evidence="2" key="1">
    <citation type="journal article" date="2016" name="Nature">
        <title>The genome of the seagrass Zostera marina reveals angiosperm adaptation to the sea.</title>
        <authorList>
            <person name="Olsen J.L."/>
            <person name="Rouze P."/>
            <person name="Verhelst B."/>
            <person name="Lin Y.-C."/>
            <person name="Bayer T."/>
            <person name="Collen J."/>
            <person name="Dattolo E."/>
            <person name="De Paoli E."/>
            <person name="Dittami S."/>
            <person name="Maumus F."/>
            <person name="Michel G."/>
            <person name="Kersting A."/>
            <person name="Lauritano C."/>
            <person name="Lohaus R."/>
            <person name="Toepel M."/>
            <person name="Tonon T."/>
            <person name="Vanneste K."/>
            <person name="Amirebrahimi M."/>
            <person name="Brakel J."/>
            <person name="Bostroem C."/>
            <person name="Chovatia M."/>
            <person name="Grimwood J."/>
            <person name="Jenkins J.W."/>
            <person name="Jueterbock A."/>
            <person name="Mraz A."/>
            <person name="Stam W.T."/>
            <person name="Tice H."/>
            <person name="Bornberg-Bauer E."/>
            <person name="Green P.J."/>
            <person name="Pearson G.A."/>
            <person name="Procaccini G."/>
            <person name="Duarte C.M."/>
            <person name="Schmutz J."/>
            <person name="Reusch T.B.H."/>
            <person name="Van de Peer Y."/>
        </authorList>
    </citation>
    <scope>NUCLEOTIDE SEQUENCE [LARGE SCALE GENOMIC DNA]</scope>
    <source>
        <strain evidence="2">cv. Finnish</strain>
    </source>
</reference>
<dbReference type="AlphaFoldDB" id="A0A0K9PEK9"/>
<protein>
    <submittedName>
        <fullName evidence="1">Uncharacterized protein</fullName>
    </submittedName>
</protein>
<gene>
    <name evidence="1" type="ORF">ZOSMA_26G01590</name>
</gene>
<dbReference type="OrthoDB" id="10265867at2759"/>
<dbReference type="Pfam" id="PF05994">
    <property type="entry name" value="FragX_IP"/>
    <property type="match status" value="1"/>
</dbReference>
<name>A0A0K9PEK9_ZOSMR</name>
<dbReference type="InterPro" id="IPR008081">
    <property type="entry name" value="Cytoplasmic_FMR1-int"/>
</dbReference>
<evidence type="ECO:0000313" key="2">
    <source>
        <dbReference type="Proteomes" id="UP000036987"/>
    </source>
</evidence>
<proteinExistence type="predicted"/>
<sequence>TIGTLTDVGFLWFREFYLESSRVIQVNRI</sequence>
<evidence type="ECO:0000313" key="1">
    <source>
        <dbReference type="EMBL" id="KMZ67409.1"/>
    </source>
</evidence>
<accession>A0A0K9PEK9</accession>
<dbReference type="GO" id="GO:0031267">
    <property type="term" value="F:small GTPase binding"/>
    <property type="evidence" value="ECO:0007669"/>
    <property type="project" value="InterPro"/>
</dbReference>
<dbReference type="Proteomes" id="UP000036987">
    <property type="component" value="Unassembled WGS sequence"/>
</dbReference>